<evidence type="ECO:0000313" key="2">
    <source>
        <dbReference type="Proteomes" id="UP000252415"/>
    </source>
</evidence>
<name>A0A368VIQ1_9BACL</name>
<accession>A0A368VIQ1</accession>
<organism evidence="1 2">
    <name type="scientific">Paenibacillus prosopidis</name>
    <dbReference type="NCBI Taxonomy" id="630520"/>
    <lineage>
        <taxon>Bacteria</taxon>
        <taxon>Bacillati</taxon>
        <taxon>Bacillota</taxon>
        <taxon>Bacilli</taxon>
        <taxon>Bacillales</taxon>
        <taxon>Paenibacillaceae</taxon>
        <taxon>Paenibacillus</taxon>
    </lineage>
</organism>
<dbReference type="AlphaFoldDB" id="A0A368VIQ1"/>
<sequence length="51" mass="5769">MILLNSYTLIVFYNNVNVGLIFIVDCQVCDDLSRGCGLATSKAQVIFYYKE</sequence>
<proteinExistence type="predicted"/>
<dbReference type="EMBL" id="QPJD01000025">
    <property type="protein sequence ID" value="RCW41332.1"/>
    <property type="molecule type" value="Genomic_DNA"/>
</dbReference>
<reference evidence="1 2" key="1">
    <citation type="submission" date="2018-07" db="EMBL/GenBank/DDBJ databases">
        <title>Genomic Encyclopedia of Type Strains, Phase III (KMG-III): the genomes of soil and plant-associated and newly described type strains.</title>
        <authorList>
            <person name="Whitman W."/>
        </authorList>
    </citation>
    <scope>NUCLEOTIDE SEQUENCE [LARGE SCALE GENOMIC DNA]</scope>
    <source>
        <strain evidence="1 2">CECT 7506</strain>
    </source>
</reference>
<dbReference type="Proteomes" id="UP000252415">
    <property type="component" value="Unassembled WGS sequence"/>
</dbReference>
<gene>
    <name evidence="1" type="ORF">DFP97_12572</name>
</gene>
<comment type="caution">
    <text evidence="1">The sequence shown here is derived from an EMBL/GenBank/DDBJ whole genome shotgun (WGS) entry which is preliminary data.</text>
</comment>
<evidence type="ECO:0000313" key="1">
    <source>
        <dbReference type="EMBL" id="RCW41332.1"/>
    </source>
</evidence>
<protein>
    <submittedName>
        <fullName evidence="1">Uncharacterized protein</fullName>
    </submittedName>
</protein>
<keyword evidence="2" id="KW-1185">Reference proteome</keyword>